<comment type="subcellular location">
    <subcellularLocation>
        <location evidence="1">Membrane</location>
        <topology evidence="1">Lipid-anchor</topology>
    </subcellularLocation>
</comment>
<dbReference type="Pfam" id="PF25198">
    <property type="entry name" value="Spore_GerAC_N"/>
    <property type="match status" value="1"/>
</dbReference>
<dbReference type="NCBIfam" id="TIGR02887">
    <property type="entry name" value="spore_ger_x_C"/>
    <property type="match status" value="1"/>
</dbReference>
<dbReference type="PANTHER" id="PTHR35789:SF1">
    <property type="entry name" value="SPORE GERMINATION PROTEIN B3"/>
    <property type="match status" value="1"/>
</dbReference>
<evidence type="ECO:0000259" key="9">
    <source>
        <dbReference type="Pfam" id="PF25198"/>
    </source>
</evidence>
<dbReference type="InterPro" id="IPR038501">
    <property type="entry name" value="Spore_GerAC_C_sf"/>
</dbReference>
<evidence type="ECO:0000256" key="3">
    <source>
        <dbReference type="ARBA" id="ARBA00022544"/>
    </source>
</evidence>
<proteinExistence type="inferred from homology"/>
<keyword evidence="11" id="KW-1185">Reference proteome</keyword>
<dbReference type="KEGG" id="asoc:CB4_00019"/>
<dbReference type="PROSITE" id="PS51257">
    <property type="entry name" value="PROKAR_LIPOPROTEIN"/>
    <property type="match status" value="1"/>
</dbReference>
<dbReference type="InterPro" id="IPR046953">
    <property type="entry name" value="Spore_GerAC-like_C"/>
</dbReference>
<dbReference type="PANTHER" id="PTHR35789">
    <property type="entry name" value="SPORE GERMINATION PROTEIN B3"/>
    <property type="match status" value="1"/>
</dbReference>
<dbReference type="GO" id="GO:0009847">
    <property type="term" value="P:spore germination"/>
    <property type="evidence" value="ECO:0007669"/>
    <property type="project" value="InterPro"/>
</dbReference>
<keyword evidence="5" id="KW-0472">Membrane</keyword>
<sequence length="394" mass="44845">MRRKAVCIGMSVFMMVFLTGCWDMKEIEHTRYVYAIGVDYVNNNQVIYAQIIPFTNIAKQEGGGGAVPAPIWVGKSVGKTFDIATDNLYTTAQQRYSWGHVAALVFTERALKNKKVIEDVLDVLERYNEIRKTIWVSGTKERLNDLFIAKPALTFSIAYSRLSDPDDTYLQYSIVKPITLREFMISTKESGATTILPYLKISRNNWKEDKKKKEVLMLDGVGILQQGKFKGHMPRTKIQGIRWMQKQTARTALYIFDGKEPVASLSLGKPKIKITPQTKNGRVTFNIQVSIKGSMIEVEKTLSQEQLQKKAENRIQGEIRRTFREGIKMNADVFQLSNTLYRENPRAWHELAKNNELKISDDSLQSVEVKVEIYSSGTSKNREKNAKGNSPAGR</sequence>
<feature type="domain" description="Spore germination GerAC-like C-terminal" evidence="8">
    <location>
        <begin position="219"/>
        <end position="377"/>
    </location>
</feature>
<evidence type="ECO:0000256" key="2">
    <source>
        <dbReference type="ARBA" id="ARBA00007886"/>
    </source>
</evidence>
<dbReference type="InterPro" id="IPR008844">
    <property type="entry name" value="Spore_GerAC-like"/>
</dbReference>
<evidence type="ECO:0000256" key="5">
    <source>
        <dbReference type="ARBA" id="ARBA00023136"/>
    </source>
</evidence>
<evidence type="ECO:0000256" key="7">
    <source>
        <dbReference type="ARBA" id="ARBA00023288"/>
    </source>
</evidence>
<protein>
    <submittedName>
        <fullName evidence="10">Spore germination protein B3</fullName>
    </submittedName>
</protein>
<dbReference type="EMBL" id="AP017312">
    <property type="protein sequence ID" value="BAU25968.1"/>
    <property type="molecule type" value="Genomic_DNA"/>
</dbReference>
<dbReference type="Gene3D" id="3.30.300.210">
    <property type="entry name" value="Nutrient germinant receptor protein C, domain 3"/>
    <property type="match status" value="1"/>
</dbReference>
<name>A0A0U5AVL4_9BACL</name>
<keyword evidence="7" id="KW-0449">Lipoprotein</keyword>
<keyword evidence="4" id="KW-0732">Signal</keyword>
<evidence type="ECO:0000256" key="4">
    <source>
        <dbReference type="ARBA" id="ARBA00022729"/>
    </source>
</evidence>
<evidence type="ECO:0000256" key="1">
    <source>
        <dbReference type="ARBA" id="ARBA00004635"/>
    </source>
</evidence>
<keyword evidence="6" id="KW-0564">Palmitate</keyword>
<dbReference type="InterPro" id="IPR057336">
    <property type="entry name" value="GerAC_N"/>
</dbReference>
<evidence type="ECO:0000256" key="6">
    <source>
        <dbReference type="ARBA" id="ARBA00023139"/>
    </source>
</evidence>
<dbReference type="Pfam" id="PF05504">
    <property type="entry name" value="Spore_GerAC"/>
    <property type="match status" value="1"/>
</dbReference>
<evidence type="ECO:0000313" key="10">
    <source>
        <dbReference type="EMBL" id="BAU25968.1"/>
    </source>
</evidence>
<gene>
    <name evidence="10" type="primary">gerBC_1</name>
    <name evidence="10" type="ORF">CB4_00019</name>
</gene>
<accession>A0A0U5AVL4</accession>
<evidence type="ECO:0000259" key="8">
    <source>
        <dbReference type="Pfam" id="PF05504"/>
    </source>
</evidence>
<comment type="similarity">
    <text evidence="2">Belongs to the GerABKC lipoprotein family.</text>
</comment>
<feature type="domain" description="Spore germination protein N-terminal" evidence="9">
    <location>
        <begin position="23"/>
        <end position="201"/>
    </location>
</feature>
<dbReference type="GO" id="GO:0016020">
    <property type="term" value="C:membrane"/>
    <property type="evidence" value="ECO:0007669"/>
    <property type="project" value="UniProtKB-SubCell"/>
</dbReference>
<keyword evidence="3" id="KW-0309">Germination</keyword>
<dbReference type="Proteomes" id="UP000217696">
    <property type="component" value="Chromosome"/>
</dbReference>
<dbReference type="AlphaFoldDB" id="A0A0U5AVL4"/>
<evidence type="ECO:0000313" key="11">
    <source>
        <dbReference type="Proteomes" id="UP000217696"/>
    </source>
</evidence>
<organism evidence="10 11">
    <name type="scientific">Aneurinibacillus soli</name>
    <dbReference type="NCBI Taxonomy" id="1500254"/>
    <lineage>
        <taxon>Bacteria</taxon>
        <taxon>Bacillati</taxon>
        <taxon>Bacillota</taxon>
        <taxon>Bacilli</taxon>
        <taxon>Bacillales</taxon>
        <taxon>Paenibacillaceae</taxon>
        <taxon>Aneurinibacillus group</taxon>
        <taxon>Aneurinibacillus</taxon>
    </lineage>
</organism>
<dbReference type="RefSeq" id="WP_096463060.1">
    <property type="nucleotide sequence ID" value="NZ_AP017312.1"/>
</dbReference>
<dbReference type="OrthoDB" id="2380468at2"/>
<reference evidence="10 11" key="1">
    <citation type="submission" date="2015-12" db="EMBL/GenBank/DDBJ databases">
        <title>Genome sequence of Aneurinibacillus soli.</title>
        <authorList>
            <person name="Lee J.S."/>
            <person name="Lee K.C."/>
            <person name="Kim K.K."/>
            <person name="Lee B.W."/>
        </authorList>
    </citation>
    <scope>NUCLEOTIDE SEQUENCE [LARGE SCALE GENOMIC DNA]</scope>
    <source>
        <strain evidence="10 11">CB4</strain>
    </source>
</reference>